<organism evidence="2 3">
    <name type="scientific">Candidatus Raymondbacteria bacterium RIFOXYD12_FULL_49_13</name>
    <dbReference type="NCBI Taxonomy" id="1817890"/>
    <lineage>
        <taxon>Bacteria</taxon>
        <taxon>Raymondiibacteriota</taxon>
    </lineage>
</organism>
<dbReference type="EMBL" id="MFYX01000149">
    <property type="protein sequence ID" value="OGK00304.1"/>
    <property type="molecule type" value="Genomic_DNA"/>
</dbReference>
<evidence type="ECO:0000256" key="1">
    <source>
        <dbReference type="SAM" id="Coils"/>
    </source>
</evidence>
<proteinExistence type="predicted"/>
<dbReference type="Proteomes" id="UP000179243">
    <property type="component" value="Unassembled WGS sequence"/>
</dbReference>
<evidence type="ECO:0000313" key="2">
    <source>
        <dbReference type="EMBL" id="OGK00304.1"/>
    </source>
</evidence>
<sequence>MAEYGEWNRKGATLSDITAKREYGVDRDFIIKGIQAGKLEYREGSIWGNPYIKVLRSQLEKYITEQLGKDHLRTGTNKTELRKIKKEMADLKKRLDELQARRTELEKEMRK</sequence>
<evidence type="ECO:0000313" key="3">
    <source>
        <dbReference type="Proteomes" id="UP000179243"/>
    </source>
</evidence>
<name>A0A1F7F0W7_UNCRA</name>
<protein>
    <submittedName>
        <fullName evidence="2">Uncharacterized protein</fullName>
    </submittedName>
</protein>
<comment type="caution">
    <text evidence="2">The sequence shown here is derived from an EMBL/GenBank/DDBJ whole genome shotgun (WGS) entry which is preliminary data.</text>
</comment>
<dbReference type="AlphaFoldDB" id="A0A1F7F0W7"/>
<reference evidence="2 3" key="1">
    <citation type="journal article" date="2016" name="Nat. Commun.">
        <title>Thousands of microbial genomes shed light on interconnected biogeochemical processes in an aquifer system.</title>
        <authorList>
            <person name="Anantharaman K."/>
            <person name="Brown C.T."/>
            <person name="Hug L.A."/>
            <person name="Sharon I."/>
            <person name="Castelle C.J."/>
            <person name="Probst A.J."/>
            <person name="Thomas B.C."/>
            <person name="Singh A."/>
            <person name="Wilkins M.J."/>
            <person name="Karaoz U."/>
            <person name="Brodie E.L."/>
            <person name="Williams K.H."/>
            <person name="Hubbard S.S."/>
            <person name="Banfield J.F."/>
        </authorList>
    </citation>
    <scope>NUCLEOTIDE SEQUENCE [LARGE SCALE GENOMIC DNA]</scope>
</reference>
<accession>A0A1F7F0W7</accession>
<keyword evidence="1" id="KW-0175">Coiled coil</keyword>
<feature type="coiled-coil region" evidence="1">
    <location>
        <begin position="81"/>
        <end position="108"/>
    </location>
</feature>
<gene>
    <name evidence="2" type="ORF">A2519_10935</name>
</gene>